<feature type="compositionally biased region" description="Basic and acidic residues" evidence="1">
    <location>
        <begin position="873"/>
        <end position="887"/>
    </location>
</feature>
<feature type="compositionally biased region" description="Basic and acidic residues" evidence="1">
    <location>
        <begin position="925"/>
        <end position="940"/>
    </location>
</feature>
<reference evidence="3" key="1">
    <citation type="journal article" date="2006" name="PLoS Biol.">
        <title>Macronuclear genome sequence of the ciliate Tetrahymena thermophila, a model eukaryote.</title>
        <authorList>
            <person name="Eisen J.A."/>
            <person name="Coyne R.S."/>
            <person name="Wu M."/>
            <person name="Wu D."/>
            <person name="Thiagarajan M."/>
            <person name="Wortman J.R."/>
            <person name="Badger J.H."/>
            <person name="Ren Q."/>
            <person name="Amedeo P."/>
            <person name="Jones K.M."/>
            <person name="Tallon L.J."/>
            <person name="Delcher A.L."/>
            <person name="Salzberg S.L."/>
            <person name="Silva J.C."/>
            <person name="Haas B.J."/>
            <person name="Majoros W.H."/>
            <person name="Farzad M."/>
            <person name="Carlton J.M."/>
            <person name="Smith R.K. Jr."/>
            <person name="Garg J."/>
            <person name="Pearlman R.E."/>
            <person name="Karrer K.M."/>
            <person name="Sun L."/>
            <person name="Manning G."/>
            <person name="Elde N.C."/>
            <person name="Turkewitz A.P."/>
            <person name="Asai D.J."/>
            <person name="Wilkes D.E."/>
            <person name="Wang Y."/>
            <person name="Cai H."/>
            <person name="Collins K."/>
            <person name="Stewart B.A."/>
            <person name="Lee S.R."/>
            <person name="Wilamowska K."/>
            <person name="Weinberg Z."/>
            <person name="Ruzzo W.L."/>
            <person name="Wloga D."/>
            <person name="Gaertig J."/>
            <person name="Frankel J."/>
            <person name="Tsao C.-C."/>
            <person name="Gorovsky M.A."/>
            <person name="Keeling P.J."/>
            <person name="Waller R.F."/>
            <person name="Patron N.J."/>
            <person name="Cherry J.M."/>
            <person name="Stover N.A."/>
            <person name="Krieger C.J."/>
            <person name="del Toro C."/>
            <person name="Ryder H.F."/>
            <person name="Williamson S.C."/>
            <person name="Barbeau R.A."/>
            <person name="Hamilton E.P."/>
            <person name="Orias E."/>
        </authorList>
    </citation>
    <scope>NUCLEOTIDE SEQUENCE [LARGE SCALE GENOMIC DNA]</scope>
    <source>
        <strain evidence="3">SB210</strain>
    </source>
</reference>
<accession>Q22AB7</accession>
<dbReference type="EMBL" id="GG662515">
    <property type="protein sequence ID" value="EAR82232.1"/>
    <property type="molecule type" value="Genomic_DNA"/>
</dbReference>
<feature type="compositionally biased region" description="Low complexity" evidence="1">
    <location>
        <begin position="1259"/>
        <end position="1277"/>
    </location>
</feature>
<feature type="compositionally biased region" description="Polar residues" evidence="1">
    <location>
        <begin position="906"/>
        <end position="923"/>
    </location>
</feature>
<gene>
    <name evidence="2" type="ORF">TTHERM_01248910</name>
</gene>
<dbReference type="InParanoid" id="Q22AB7"/>
<evidence type="ECO:0000313" key="2">
    <source>
        <dbReference type="EMBL" id="EAR82232.1"/>
    </source>
</evidence>
<feature type="compositionally biased region" description="Basic and acidic residues" evidence="1">
    <location>
        <begin position="149"/>
        <end position="162"/>
    </location>
</feature>
<feature type="region of interest" description="Disordered" evidence="1">
    <location>
        <begin position="873"/>
        <end position="943"/>
    </location>
</feature>
<protein>
    <submittedName>
        <fullName evidence="2">Uncharacterized protein</fullName>
    </submittedName>
</protein>
<feature type="compositionally biased region" description="Polar residues" evidence="1">
    <location>
        <begin position="888"/>
        <end position="899"/>
    </location>
</feature>
<feature type="region of interest" description="Disordered" evidence="1">
    <location>
        <begin position="501"/>
        <end position="555"/>
    </location>
</feature>
<feature type="compositionally biased region" description="Low complexity" evidence="1">
    <location>
        <begin position="1060"/>
        <end position="1090"/>
    </location>
</feature>
<sequence length="1293" mass="148500">MDRKEQLSKILQSTEFKNFQITQVAKQDEQHVQNSNLQYNQAFLLQNMQLQQQMKQQIAMINNANAIKSYNNQPVPQFNKEINSSKELIPSYFNNISNNNHINNINNSYSIKDQSNKVAANLVNSFNKLNTQVNDSQQQQQGYINQSQRDLRSISREKEQNRKQPNSNSPKKENYQHMQKIDQKGFQKQQFQQPNEMLQNLQNYNEYCNAPQQQFSTQNFQNQNKQSYLLAEQIQKSKNFEQNSNLNASCNLKEEFNNIQSTDRDQKNTNGNIHQLNEQPQQNPQIKESFKVEIERRYQKSEINQIYRFPKDSNCSTDSESSLVSLINVETYNLNEQNTPKPLQQLNIHTIRSANQSQQQNNQSVQMQNQYLNNMQQSEMQTNSSNQQKQQFNQQQMQKQQNLQQISQQQQNTLQQQKSHQQFQQQQQQNQSQQRNMKVCLSQRNLNNQIKNNNYINTSTSFIAQNANNSNQNINLTSSNNISNVPQNHAIIQDFGFIKQQQHPPISASSNSQSKLKVQQNQQINKQTMQNNNNNNLNNSNTTSKTLKKNDQTKSFSDLRASNQNSNLNSNNFIQPQFQQNFQSSSLGRVSNTNNINVNNNNINPVLNQQNQISLQQSQQQLLQQPTIEQKSTQIQQFLQILQTQNSQSNLSKPNSANQFDNQNKSINQSQQVASNNYYLTERWKKDSNSQLQKNNFNNIQSCCNTLINNLTLSNKQQDSKLLDVQLESSQNNDQFLNVNQLLEKSGYQTFANVPGMPQVNINNSINAVTLIASNNVSTKNVNQSQFMSNNNFKQNSDQSFANNQKLNHDNKKGKVELLQDSIPQFNLTMNTQQEQTITSSSSKNQNYENRSRIQQDIELQNRIMKMRQNLDEKLRQSTSRSNEKRTIPQQQKTTSNDIIQKLKTIIQQNDMMGNPSSLSSRNTQRKDKYDTSKSFETKKANNTNNLYTNVNISVNNNSSQQIQNLKQFREQQSSLKNNNQNNSNNCTSSKQLDRNSSAKQLTNKSQSKEKLQSNSKPQHLLTQNSQNNLLQHSNNKITANLPHTPQSQANKQISALLSQKQGSNNSSSKLNQSSSNKQNNSLSKVKQQNITKTQQAVISNQTNNTSNISSSNFNNGTTTVATTTTTASNTNSTINPQNNIFSISNNTNTIQKTPSQQQGLTQQVQNAIAGLKMNQNILKDQQTQSIINQVIQKQQEQMQQNKMNSYKSSGSLLKNYSNSNLQVQTSRNQPKTNIRDVRIKLQEQPANNNCQTDIYTGNTNNVNNSQSNNNANNNNQRGKMKNFSFIFMKNIH</sequence>
<feature type="region of interest" description="Disordered" evidence="1">
    <location>
        <begin position="262"/>
        <end position="286"/>
    </location>
</feature>
<evidence type="ECO:0000313" key="3">
    <source>
        <dbReference type="Proteomes" id="UP000009168"/>
    </source>
</evidence>
<name>Q22AB7_TETTS</name>
<feature type="region of interest" description="Disordered" evidence="1">
    <location>
        <begin position="134"/>
        <end position="177"/>
    </location>
</feature>
<proteinExistence type="predicted"/>
<dbReference type="GeneID" id="7841149"/>
<dbReference type="Proteomes" id="UP000009168">
    <property type="component" value="Unassembled WGS sequence"/>
</dbReference>
<feature type="compositionally biased region" description="Polar residues" evidence="1">
    <location>
        <begin position="501"/>
        <end position="514"/>
    </location>
</feature>
<organism evidence="2 3">
    <name type="scientific">Tetrahymena thermophila (strain SB210)</name>
    <dbReference type="NCBI Taxonomy" id="312017"/>
    <lineage>
        <taxon>Eukaryota</taxon>
        <taxon>Sar</taxon>
        <taxon>Alveolata</taxon>
        <taxon>Ciliophora</taxon>
        <taxon>Intramacronucleata</taxon>
        <taxon>Oligohymenophorea</taxon>
        <taxon>Hymenostomatida</taxon>
        <taxon>Tetrahymenina</taxon>
        <taxon>Tetrahymenidae</taxon>
        <taxon>Tetrahymena</taxon>
    </lineage>
</organism>
<feature type="region of interest" description="Disordered" evidence="1">
    <location>
        <begin position="833"/>
        <end position="856"/>
    </location>
</feature>
<dbReference type="STRING" id="312017.Q22AB7"/>
<feature type="compositionally biased region" description="Low complexity" evidence="1">
    <location>
        <begin position="137"/>
        <end position="148"/>
    </location>
</feature>
<feature type="compositionally biased region" description="Low complexity" evidence="1">
    <location>
        <begin position="515"/>
        <end position="545"/>
    </location>
</feature>
<feature type="region of interest" description="Disordered" evidence="1">
    <location>
        <begin position="970"/>
        <end position="1018"/>
    </location>
</feature>
<feature type="region of interest" description="Disordered" evidence="1">
    <location>
        <begin position="1060"/>
        <end position="1091"/>
    </location>
</feature>
<feature type="compositionally biased region" description="Polar residues" evidence="1">
    <location>
        <begin position="995"/>
        <end position="1006"/>
    </location>
</feature>
<feature type="compositionally biased region" description="Low complexity" evidence="1">
    <location>
        <begin position="972"/>
        <end position="991"/>
    </location>
</feature>
<feature type="compositionally biased region" description="Polar residues" evidence="1">
    <location>
        <begin position="268"/>
        <end position="286"/>
    </location>
</feature>
<dbReference type="HOGENOM" id="CLU_262093_0_0_1"/>
<feature type="region of interest" description="Disordered" evidence="1">
    <location>
        <begin position="1258"/>
        <end position="1279"/>
    </location>
</feature>
<dbReference type="RefSeq" id="XP_001029895.1">
    <property type="nucleotide sequence ID" value="XM_001029895.1"/>
</dbReference>
<dbReference type="OMA" id="QQIAMIN"/>
<feature type="region of interest" description="Disordered" evidence="1">
    <location>
        <begin position="377"/>
        <end position="404"/>
    </location>
</feature>
<feature type="compositionally biased region" description="Low complexity" evidence="1">
    <location>
        <begin position="833"/>
        <end position="843"/>
    </location>
</feature>
<keyword evidence="3" id="KW-1185">Reference proteome</keyword>
<evidence type="ECO:0000256" key="1">
    <source>
        <dbReference type="SAM" id="MobiDB-lite"/>
    </source>
</evidence>
<dbReference type="KEGG" id="tet:TTHERM_01248910"/>